<dbReference type="EMBL" id="JAOVQO010000028">
    <property type="protein sequence ID" value="MCU9850368.1"/>
    <property type="molecule type" value="Genomic_DNA"/>
</dbReference>
<keyword evidence="2" id="KW-1185">Reference proteome</keyword>
<accession>A0ABT2X8U3</accession>
<reference evidence="1 2" key="1">
    <citation type="submission" date="2022-10" db="EMBL/GenBank/DDBJ databases">
        <title>Defluviimonas sp. nov., isolated from ocean surface sediments.</title>
        <authorList>
            <person name="He W."/>
            <person name="Wang L."/>
            <person name="Zhang D.-F."/>
        </authorList>
    </citation>
    <scope>NUCLEOTIDE SEQUENCE [LARGE SCALE GENOMIC DNA]</scope>
    <source>
        <strain evidence="1 2">WL0024</strain>
    </source>
</reference>
<comment type="caution">
    <text evidence="1">The sequence shown here is derived from an EMBL/GenBank/DDBJ whole genome shotgun (WGS) entry which is preliminary data.</text>
</comment>
<gene>
    <name evidence="1" type="ORF">OEZ60_20495</name>
</gene>
<dbReference type="Proteomes" id="UP001209535">
    <property type="component" value="Unassembled WGS sequence"/>
</dbReference>
<organism evidence="1 2">
    <name type="scientific">Albidovulum salinarum</name>
    <dbReference type="NCBI Taxonomy" id="2984153"/>
    <lineage>
        <taxon>Bacteria</taxon>
        <taxon>Pseudomonadati</taxon>
        <taxon>Pseudomonadota</taxon>
        <taxon>Alphaproteobacteria</taxon>
        <taxon>Rhodobacterales</taxon>
        <taxon>Paracoccaceae</taxon>
        <taxon>Albidovulum</taxon>
    </lineage>
</organism>
<dbReference type="RefSeq" id="WP_263340387.1">
    <property type="nucleotide sequence ID" value="NZ_JAOVQO010000028.1"/>
</dbReference>
<name>A0ABT2X8U3_9RHOB</name>
<sequence length="83" mass="9613">MKKPITHVSDHAMIRYFERVLGIDVEHHRRLVGRRVDNAVELGASAVTIDGFQYRLQEGTVTTVLEASRPDIRTGRQRRERDE</sequence>
<protein>
    <submittedName>
        <fullName evidence="1">Uncharacterized protein</fullName>
    </submittedName>
</protein>
<proteinExistence type="predicted"/>
<evidence type="ECO:0000313" key="2">
    <source>
        <dbReference type="Proteomes" id="UP001209535"/>
    </source>
</evidence>
<evidence type="ECO:0000313" key="1">
    <source>
        <dbReference type="EMBL" id="MCU9850368.1"/>
    </source>
</evidence>